<sequence>QNCPNKTHHGTAITRQFWFELSFVITVFKFWFMGLAAHVLSVKLLKGGSMSLEKTKEIKVVSTNVHETCSHGCRLPYNGEMFESNVNHYIKEHGYKLLHIGQESSTDSDGDSYHSTVAVLAVK</sequence>
<name>A0A2T3MMV0_9GAMM</name>
<keyword evidence="1" id="KW-1133">Transmembrane helix</keyword>
<protein>
    <submittedName>
        <fullName evidence="2">Uncharacterized protein</fullName>
    </submittedName>
</protein>
<evidence type="ECO:0000313" key="3">
    <source>
        <dbReference type="Proteomes" id="UP000240904"/>
    </source>
</evidence>
<accession>A0A2T3MMV0</accession>
<dbReference type="EMBL" id="PYMC01000043">
    <property type="protein sequence ID" value="PSV97996.1"/>
    <property type="molecule type" value="Genomic_DNA"/>
</dbReference>
<organism evidence="2 3">
    <name type="scientific">Photobacterium lipolyticum</name>
    <dbReference type="NCBI Taxonomy" id="266810"/>
    <lineage>
        <taxon>Bacteria</taxon>
        <taxon>Pseudomonadati</taxon>
        <taxon>Pseudomonadota</taxon>
        <taxon>Gammaproteobacteria</taxon>
        <taxon>Vibrionales</taxon>
        <taxon>Vibrionaceae</taxon>
        <taxon>Photobacterium</taxon>
    </lineage>
</organism>
<comment type="caution">
    <text evidence="2">The sequence shown here is derived from an EMBL/GenBank/DDBJ whole genome shotgun (WGS) entry which is preliminary data.</text>
</comment>
<evidence type="ECO:0000256" key="1">
    <source>
        <dbReference type="SAM" id="Phobius"/>
    </source>
</evidence>
<keyword evidence="1" id="KW-0472">Membrane</keyword>
<gene>
    <name evidence="2" type="ORF">C9I89_22160</name>
</gene>
<reference evidence="2 3" key="1">
    <citation type="submission" date="2018-03" db="EMBL/GenBank/DDBJ databases">
        <title>Whole genome sequencing of Histamine producing bacteria.</title>
        <authorList>
            <person name="Butler K."/>
        </authorList>
    </citation>
    <scope>NUCLEOTIDE SEQUENCE [LARGE SCALE GENOMIC DNA]</scope>
    <source>
        <strain evidence="2 3">DSM 16190</strain>
    </source>
</reference>
<dbReference type="Proteomes" id="UP000240904">
    <property type="component" value="Unassembled WGS sequence"/>
</dbReference>
<keyword evidence="3" id="KW-1185">Reference proteome</keyword>
<keyword evidence="1" id="KW-0812">Transmembrane</keyword>
<evidence type="ECO:0000313" key="2">
    <source>
        <dbReference type="EMBL" id="PSV97996.1"/>
    </source>
</evidence>
<feature type="transmembrane region" description="Helical" evidence="1">
    <location>
        <begin position="17"/>
        <end position="40"/>
    </location>
</feature>
<proteinExistence type="predicted"/>
<dbReference type="AlphaFoldDB" id="A0A2T3MMV0"/>
<dbReference type="RefSeq" id="WP_211315295.1">
    <property type="nucleotide sequence ID" value="NZ_PYMC01000043.1"/>
</dbReference>
<feature type="non-terminal residue" evidence="2">
    <location>
        <position position="1"/>
    </location>
</feature>